<dbReference type="EMBL" id="UINC01128353">
    <property type="protein sequence ID" value="SVD08049.1"/>
    <property type="molecule type" value="Genomic_DNA"/>
</dbReference>
<feature type="non-terminal residue" evidence="1">
    <location>
        <position position="41"/>
    </location>
</feature>
<protein>
    <submittedName>
        <fullName evidence="1">Uncharacterized protein</fullName>
    </submittedName>
</protein>
<organism evidence="1">
    <name type="scientific">marine metagenome</name>
    <dbReference type="NCBI Taxonomy" id="408172"/>
    <lineage>
        <taxon>unclassified sequences</taxon>
        <taxon>metagenomes</taxon>
        <taxon>ecological metagenomes</taxon>
    </lineage>
</organism>
<sequence length="41" mass="4252">VKRGLIVKNNCSFEGGGIVIGSFALSGSSEKLGQSVDHFRG</sequence>
<dbReference type="AlphaFoldDB" id="A0A382SDW6"/>
<feature type="non-terminal residue" evidence="1">
    <location>
        <position position="1"/>
    </location>
</feature>
<proteinExistence type="predicted"/>
<gene>
    <name evidence="1" type="ORF">METZ01_LOCUS360903</name>
</gene>
<reference evidence="1" key="1">
    <citation type="submission" date="2018-05" db="EMBL/GenBank/DDBJ databases">
        <authorList>
            <person name="Lanie J.A."/>
            <person name="Ng W.-L."/>
            <person name="Kazmierczak K.M."/>
            <person name="Andrzejewski T.M."/>
            <person name="Davidsen T.M."/>
            <person name="Wayne K.J."/>
            <person name="Tettelin H."/>
            <person name="Glass J.I."/>
            <person name="Rusch D."/>
            <person name="Podicherti R."/>
            <person name="Tsui H.-C.T."/>
            <person name="Winkler M.E."/>
        </authorList>
    </citation>
    <scope>NUCLEOTIDE SEQUENCE</scope>
</reference>
<name>A0A382SDW6_9ZZZZ</name>
<accession>A0A382SDW6</accession>
<evidence type="ECO:0000313" key="1">
    <source>
        <dbReference type="EMBL" id="SVD08049.1"/>
    </source>
</evidence>